<dbReference type="Proteomes" id="UP000085678">
    <property type="component" value="Unplaced"/>
</dbReference>
<dbReference type="OrthoDB" id="6151331at2759"/>
<evidence type="ECO:0000313" key="5">
    <source>
        <dbReference type="RefSeq" id="XP_013389594.1"/>
    </source>
</evidence>
<proteinExistence type="predicted"/>
<dbReference type="InterPro" id="IPR025724">
    <property type="entry name" value="GAG-pre-integrase_dom"/>
</dbReference>
<feature type="domain" description="GAG-pre-integrase" evidence="2">
    <location>
        <begin position="347"/>
        <end position="401"/>
    </location>
</feature>
<dbReference type="Pfam" id="PF13976">
    <property type="entry name" value="gag_pre-integrs"/>
    <property type="match status" value="1"/>
</dbReference>
<organism evidence="4 5">
    <name type="scientific">Lingula anatina</name>
    <name type="common">Brachiopod</name>
    <name type="synonym">Lingula unguis</name>
    <dbReference type="NCBI Taxonomy" id="7574"/>
    <lineage>
        <taxon>Eukaryota</taxon>
        <taxon>Metazoa</taxon>
        <taxon>Spiralia</taxon>
        <taxon>Lophotrochozoa</taxon>
        <taxon>Brachiopoda</taxon>
        <taxon>Linguliformea</taxon>
        <taxon>Lingulata</taxon>
        <taxon>Lingulida</taxon>
        <taxon>Linguloidea</taxon>
        <taxon>Lingulidae</taxon>
        <taxon>Lingula</taxon>
    </lineage>
</organism>
<dbReference type="KEGG" id="lak:106158229"/>
<feature type="region of interest" description="Disordered" evidence="1">
    <location>
        <begin position="191"/>
        <end position="214"/>
    </location>
</feature>
<reference evidence="5" key="1">
    <citation type="submission" date="2025-08" db="UniProtKB">
        <authorList>
            <consortium name="RefSeq"/>
        </authorList>
    </citation>
    <scope>IDENTIFICATION</scope>
    <source>
        <tissue evidence="5">Gonads</tissue>
    </source>
</reference>
<evidence type="ECO:0000313" key="4">
    <source>
        <dbReference type="Proteomes" id="UP000085678"/>
    </source>
</evidence>
<name>A0A1S3HX05_LINAN</name>
<sequence>MTSVSSATGYGPRGRLLFNGDEKKYELWETKFLGYLHLQGLKQTILPGAETPEDFHSKNETAYAELIQCLDDRSLSLVMRDAENDGRKALMLLRDYHLGKGKPRVIAMYSELSSLQKETEESITDYIIRAENAAAALDNAGETVNDALLIAMILKGLPVEYKAFSVVLAQGEKELDFTQFKVALKNYDDTEKSQTDTSSKEKETVMKVSSSSRHVKRKDRKGHVSFLVDCGATSHIVTDKSKFIEFDKNFDPDKHFIELADGTRTNGIAQGRGKVNVSLTTADGNVANVTLDNALYVPSYKQNIFSVQAATEKGCQITFNSDHAEMIATNGTIFDIEKHGRLYYLYSINVNSEVKHSLEEWHKVLGHCNVRDIEKLESVVKDMKITDRKFSDCEVCTMGKMTQHFSRVADSRAK</sequence>
<feature type="domain" description="Retrovirus-related Pol polyprotein from transposon TNT 1-94-like beta-barrel" evidence="3">
    <location>
        <begin position="226"/>
        <end position="315"/>
    </location>
</feature>
<dbReference type="InterPro" id="IPR054722">
    <property type="entry name" value="PolX-like_BBD"/>
</dbReference>
<dbReference type="RefSeq" id="XP_013389594.1">
    <property type="nucleotide sequence ID" value="XM_013534140.1"/>
</dbReference>
<dbReference type="AlphaFoldDB" id="A0A1S3HX05"/>
<evidence type="ECO:0000256" key="1">
    <source>
        <dbReference type="SAM" id="MobiDB-lite"/>
    </source>
</evidence>
<evidence type="ECO:0000259" key="2">
    <source>
        <dbReference type="Pfam" id="PF13976"/>
    </source>
</evidence>
<dbReference type="Pfam" id="PF22936">
    <property type="entry name" value="Pol_BBD"/>
    <property type="match status" value="1"/>
</dbReference>
<feature type="compositionally biased region" description="Basic and acidic residues" evidence="1">
    <location>
        <begin position="191"/>
        <end position="205"/>
    </location>
</feature>
<gene>
    <name evidence="5" type="primary">LOC106158229</name>
</gene>
<dbReference type="InParanoid" id="A0A1S3HX05"/>
<dbReference type="STRING" id="7574.A0A1S3HX05"/>
<dbReference type="Pfam" id="PF14223">
    <property type="entry name" value="Retrotran_gag_2"/>
    <property type="match status" value="1"/>
</dbReference>
<protein>
    <submittedName>
        <fullName evidence="5">Uncharacterized protein LOC106158229</fullName>
    </submittedName>
</protein>
<accession>A0A1S3HX05</accession>
<keyword evidence="4" id="KW-1185">Reference proteome</keyword>
<dbReference type="GeneID" id="106158229"/>
<evidence type="ECO:0000259" key="3">
    <source>
        <dbReference type="Pfam" id="PF22936"/>
    </source>
</evidence>